<dbReference type="RefSeq" id="XP_028489235.1">
    <property type="nucleotide sequence ID" value="XM_028632220.1"/>
</dbReference>
<dbReference type="GO" id="GO:0000976">
    <property type="term" value="F:transcription cis-regulatory region binding"/>
    <property type="evidence" value="ECO:0007669"/>
    <property type="project" value="TreeGrafter"/>
</dbReference>
<dbReference type="GO" id="GO:0048188">
    <property type="term" value="C:Set1C/COMPASS complex"/>
    <property type="evidence" value="ECO:0007669"/>
    <property type="project" value="InterPro"/>
</dbReference>
<dbReference type="InterPro" id="IPR003877">
    <property type="entry name" value="SPRY_dom"/>
</dbReference>
<feature type="compositionally biased region" description="Basic residues" evidence="4">
    <location>
        <begin position="305"/>
        <end position="317"/>
    </location>
</feature>
<dbReference type="SMART" id="SM00449">
    <property type="entry name" value="SPRY"/>
    <property type="match status" value="1"/>
</dbReference>
<feature type="region of interest" description="Disordered" evidence="4">
    <location>
        <begin position="262"/>
        <end position="335"/>
    </location>
</feature>
<dbReference type="InterPro" id="IPR037353">
    <property type="entry name" value="ASH2"/>
</dbReference>
<accession>A0A443I657</accession>
<dbReference type="VEuPathDB" id="FungiDB:C8Q69DRAFT_494918"/>
<protein>
    <recommendedName>
        <fullName evidence="5">B30.2/SPRY domain-containing protein</fullName>
    </recommendedName>
</protein>
<dbReference type="Gene3D" id="2.60.120.920">
    <property type="match status" value="1"/>
</dbReference>
<evidence type="ECO:0000259" key="5">
    <source>
        <dbReference type="PROSITE" id="PS50188"/>
    </source>
</evidence>
<dbReference type="AlphaFoldDB" id="A0A443I657"/>
<feature type="compositionally biased region" description="Polar residues" evidence="4">
    <location>
        <begin position="268"/>
        <end position="286"/>
    </location>
</feature>
<dbReference type="PANTHER" id="PTHR10598">
    <property type="entry name" value="SET1/ASH2 HISTONE METHYLTRANSFERASE COMPLEX SUBUNIT ASH2"/>
    <property type="match status" value="1"/>
</dbReference>
<feature type="region of interest" description="Disordered" evidence="4">
    <location>
        <begin position="1"/>
        <end position="42"/>
    </location>
</feature>
<comment type="subcellular location">
    <subcellularLocation>
        <location evidence="1">Nucleus</location>
    </subcellularLocation>
</comment>
<dbReference type="CDD" id="cd12872">
    <property type="entry name" value="SPRY_Ash2"/>
    <property type="match status" value="1"/>
</dbReference>
<dbReference type="EMBL" id="RCNU01000001">
    <property type="protein sequence ID" value="RWQ99590.1"/>
    <property type="molecule type" value="Genomic_DNA"/>
</dbReference>
<proteinExistence type="inferred from homology"/>
<dbReference type="GeneID" id="39601497"/>
<feature type="compositionally biased region" description="Low complexity" evidence="4">
    <location>
        <begin position="292"/>
        <end position="302"/>
    </location>
</feature>
<comment type="similarity">
    <text evidence="3">Belongs to the cclA family.</text>
</comment>
<organism evidence="6 7">
    <name type="scientific">Byssochlamys spectabilis</name>
    <name type="common">Paecilomyces variotii</name>
    <dbReference type="NCBI Taxonomy" id="264951"/>
    <lineage>
        <taxon>Eukaryota</taxon>
        <taxon>Fungi</taxon>
        <taxon>Dikarya</taxon>
        <taxon>Ascomycota</taxon>
        <taxon>Pezizomycotina</taxon>
        <taxon>Eurotiomycetes</taxon>
        <taxon>Eurotiomycetidae</taxon>
        <taxon>Eurotiales</taxon>
        <taxon>Thermoascaceae</taxon>
        <taxon>Paecilomyces</taxon>
    </lineage>
</organism>
<comment type="caution">
    <text evidence="6">The sequence shown here is derived from an EMBL/GenBank/DDBJ whole genome shotgun (WGS) entry which is preliminary data.</text>
</comment>
<evidence type="ECO:0000313" key="7">
    <source>
        <dbReference type="Proteomes" id="UP000283841"/>
    </source>
</evidence>
<reference evidence="6 7" key="1">
    <citation type="journal article" date="2018" name="Front. Microbiol.">
        <title>Genomic and genetic insights into a cosmopolitan fungus, Paecilomyces variotii (Eurotiales).</title>
        <authorList>
            <person name="Urquhart A.S."/>
            <person name="Mondo S.J."/>
            <person name="Makela M.R."/>
            <person name="Hane J.K."/>
            <person name="Wiebenga A."/>
            <person name="He G."/>
            <person name="Mihaltcheva S."/>
            <person name="Pangilinan J."/>
            <person name="Lipzen A."/>
            <person name="Barry K."/>
            <person name="de Vries R.P."/>
            <person name="Grigoriev I.V."/>
            <person name="Idnurm A."/>
        </authorList>
    </citation>
    <scope>NUCLEOTIDE SEQUENCE [LARGE SCALE GENOMIC DNA]</scope>
    <source>
        <strain evidence="6 7">CBS 101075</strain>
    </source>
</reference>
<evidence type="ECO:0000256" key="1">
    <source>
        <dbReference type="ARBA" id="ARBA00004123"/>
    </source>
</evidence>
<dbReference type="SUPFAM" id="SSF49899">
    <property type="entry name" value="Concanavalin A-like lectins/glucanases"/>
    <property type="match status" value="1"/>
</dbReference>
<dbReference type="InterPro" id="IPR043136">
    <property type="entry name" value="B30.2/SPRY_sf"/>
</dbReference>
<name>A0A443I657_BYSSP</name>
<dbReference type="Proteomes" id="UP000283841">
    <property type="component" value="Unassembled WGS sequence"/>
</dbReference>
<keyword evidence="2" id="KW-0539">Nucleus</keyword>
<feature type="compositionally biased region" description="Low complexity" evidence="4">
    <location>
        <begin position="7"/>
        <end position="17"/>
    </location>
</feature>
<feature type="region of interest" description="Disordered" evidence="4">
    <location>
        <begin position="202"/>
        <end position="222"/>
    </location>
</feature>
<dbReference type="InterPro" id="IPR001870">
    <property type="entry name" value="B30.2/SPRY"/>
</dbReference>
<feature type="compositionally biased region" description="Low complexity" evidence="4">
    <location>
        <begin position="202"/>
        <end position="211"/>
    </location>
</feature>
<feature type="region of interest" description="Disordered" evidence="4">
    <location>
        <begin position="803"/>
        <end position="858"/>
    </location>
</feature>
<dbReference type="STRING" id="264951.A0A443I657"/>
<feature type="domain" description="B30.2/SPRY" evidence="5">
    <location>
        <begin position="405"/>
        <end position="607"/>
    </location>
</feature>
<evidence type="ECO:0000313" key="6">
    <source>
        <dbReference type="EMBL" id="RWQ99590.1"/>
    </source>
</evidence>
<keyword evidence="7" id="KW-1185">Reference proteome</keyword>
<evidence type="ECO:0000256" key="4">
    <source>
        <dbReference type="SAM" id="MobiDB-lite"/>
    </source>
</evidence>
<sequence>MASHSQPFTAAPAAAPANQPPVLPESAGTRWAPRDPLRPGAAGEASSLWVKEAAAFGGRLLWGCAHCGSTATRFKGLRDHHSGRDGSRGMHPDHPFEDFTCCINNPNLQTPRPLIPELREAAVRAINEGRVLPYTLQRFDQFYTGPALPAYPPGLAPAGLAPSFAPTLAPAPALGPGPLLPTLPDFGHLTSLNQHTPAANNFPAPSSAYSSDQAAGPAFEDFPTTSDQWPFFPEEDYPVLGEQQTGAGTEVEFGSQYYSYNPGEYEESINSPAPASTNGQETSNTMADHAKSSPAPSLAADSARSKRNKRDSRKKREAKGLDQDNMPPKKKAVIAHSSAVPSSALSILRPMLLADPRPSDLLPAQPRHLNFVYQKTSDVLNQSWRFYEVVDKLTNKNGFRYSYAVADPGFPHIKYRQTDVPPYHARFSFEDSPAAITFTQDALAVTTNEPWHTARANVCAREGSYYYEARVVSGIVDPARRVSSAGSDSTSRGHVRLGFARREAELDVNVGVDCYGYGIRDVNGEVVNRMRCEYFFPKGEAIHEGDVIGMLITLPPLSLHKKVVEGTYDPAVDGDGKNLHSDQPYYTNMIRDRIPFHLKSDFCWQQSNIFPTKHLRDYAFNLKETPTFGPPSPLNSEDPSLRTLPGSSITIFKNGVKMGTPFKELYAFLPPASRLANGSNNLGIGERENADDGMIGYFPAVSCYGGGAVECRFEGPWWVGPPSTTEDGQPIRAIGERFNDQIVEDVLADIIDEVEAMFLWGGLEGDIVARNTGFDGQGTGGIGGADVANGGVGAVYQAAAASSTRSAPADGDHDEPAGHHLSHIGNEDGMSVDAVSTPDAGPVGAGVDGADDKDVEMT</sequence>
<dbReference type="PROSITE" id="PS50188">
    <property type="entry name" value="B302_SPRY"/>
    <property type="match status" value="1"/>
</dbReference>
<gene>
    <name evidence="6" type="ORF">C8Q69DRAFT_494918</name>
</gene>
<evidence type="ECO:0000256" key="3">
    <source>
        <dbReference type="ARBA" id="ARBA00038149"/>
    </source>
</evidence>
<dbReference type="PANTHER" id="PTHR10598:SF0">
    <property type="entry name" value="SET1_ASH2 HISTONE METHYLTRANSFERASE COMPLEX SUBUNIT ASH2"/>
    <property type="match status" value="1"/>
</dbReference>
<evidence type="ECO:0000256" key="2">
    <source>
        <dbReference type="ARBA" id="ARBA00023242"/>
    </source>
</evidence>
<dbReference type="InterPro" id="IPR013320">
    <property type="entry name" value="ConA-like_dom_sf"/>
</dbReference>